<keyword evidence="3" id="KW-1185">Reference proteome</keyword>
<evidence type="ECO:0000259" key="1">
    <source>
        <dbReference type="Pfam" id="PF04717"/>
    </source>
</evidence>
<dbReference type="Proteomes" id="UP000317940">
    <property type="component" value="Unassembled WGS sequence"/>
</dbReference>
<proteinExistence type="predicted"/>
<protein>
    <submittedName>
        <fullName evidence="2">Uncharacterized protein involved in type VI secretion and phage assembly</fullName>
    </submittedName>
</protein>
<reference evidence="2 3" key="1">
    <citation type="submission" date="2019-06" db="EMBL/GenBank/DDBJ databases">
        <title>Sequencing the genomes of 1000 actinobacteria strains.</title>
        <authorList>
            <person name="Klenk H.-P."/>
        </authorList>
    </citation>
    <scope>NUCLEOTIDE SEQUENCE [LARGE SCALE GENOMIC DNA]</scope>
    <source>
        <strain evidence="2 3">DSM 44826</strain>
    </source>
</reference>
<dbReference type="SUPFAM" id="SSF69349">
    <property type="entry name" value="Phage fibre proteins"/>
    <property type="match status" value="1"/>
</dbReference>
<dbReference type="NCBIfam" id="NF033848">
    <property type="entry name" value="VgrG_rel"/>
    <property type="match status" value="1"/>
</dbReference>
<dbReference type="InterPro" id="IPR037026">
    <property type="entry name" value="Vgr_OB-fold_dom_sf"/>
</dbReference>
<dbReference type="Gene3D" id="3.55.50.10">
    <property type="entry name" value="Baseplate protein-like domains"/>
    <property type="match status" value="1"/>
</dbReference>
<dbReference type="RefSeq" id="WP_145902649.1">
    <property type="nucleotide sequence ID" value="NZ_BAAAMZ010000020.1"/>
</dbReference>
<dbReference type="AlphaFoldDB" id="A0A561UA82"/>
<dbReference type="EMBL" id="VIWT01000001">
    <property type="protein sequence ID" value="TWF96267.1"/>
    <property type="molecule type" value="Genomic_DNA"/>
</dbReference>
<dbReference type="Pfam" id="PF04717">
    <property type="entry name" value="Phage_base_V"/>
    <property type="match status" value="1"/>
</dbReference>
<accession>A0A561UA82</accession>
<sequence length="630" mass="66197">MSLGTYSNILYVEIEGAPLPDKLADQLQEGWVDASVNVPAAFQLVFNDQGREITKDFPQLRIGAKAVLYPYTDGNKGAALVTGEITALESESDTTSKQLVVRGFDKAHRLLRTRRVAGYPNMTADEIVRTLAGKCGVPLGTVQSTSTIYELCTQPNVTDWDFLCRLARENDLYLFVDNLGLLQFTSLLPASAAPPDTVPAAQSQFVLDFETTMLRSRATVTAAGQVSEVDVRGWNVAAKRALTALTPTSGNPDVLPGTTPDELVAVFGTARLTGTEVPFDTQAEVTKASKGLMEDITAGFAELEVVVVGNPELKPGRPVAVKGAGQPFEGRYTVTGTRHVFSGGTQYQTWVTVTGRQFRSLYGLASGGADTAPRIPGVANALVTNIQDPLRQGRVKLSFPWLSEDYESDWCRVAQFGGVRGGGLMLPDVHDEVLVAFDRGSLDHPYVIAGLYNGIDRPTPDPDGIDPVDGTSGAVNWRSVANRRGDIVELLEAETHAERGIRLRTGDRTLKVHLDDTSTKITIQSDGSILIDGTTTVSVQAGADLNLQAGGTVSIKAGGAVNINAGGAVAIEAVGDASMSAAGAVSMEAAGDASVTAAGAVDLTAVGTLTAAAVTVELAGIVTANGLPVV</sequence>
<dbReference type="InterPro" id="IPR047702">
    <property type="entry name" value="VgrG-rel"/>
</dbReference>
<evidence type="ECO:0000313" key="2">
    <source>
        <dbReference type="EMBL" id="TWF96267.1"/>
    </source>
</evidence>
<dbReference type="Gene3D" id="2.40.50.230">
    <property type="entry name" value="Gp5 N-terminal domain"/>
    <property type="match status" value="1"/>
</dbReference>
<organism evidence="2 3">
    <name type="scientific">Kitasatospora viridis</name>
    <dbReference type="NCBI Taxonomy" id="281105"/>
    <lineage>
        <taxon>Bacteria</taxon>
        <taxon>Bacillati</taxon>
        <taxon>Actinomycetota</taxon>
        <taxon>Actinomycetes</taxon>
        <taxon>Kitasatosporales</taxon>
        <taxon>Streptomycetaceae</taxon>
        <taxon>Kitasatospora</taxon>
    </lineage>
</organism>
<name>A0A561UA82_9ACTN</name>
<gene>
    <name evidence="2" type="ORF">FHX73_1131</name>
</gene>
<dbReference type="OrthoDB" id="1907165at2"/>
<dbReference type="Pfam" id="PF05954">
    <property type="entry name" value="Phage_GPD"/>
    <property type="match status" value="1"/>
</dbReference>
<dbReference type="SUPFAM" id="SSF69255">
    <property type="entry name" value="gp5 N-terminal domain-like"/>
    <property type="match status" value="1"/>
</dbReference>
<feature type="domain" description="Gp5/Type VI secretion system Vgr protein OB-fold" evidence="1">
    <location>
        <begin position="381"/>
        <end position="452"/>
    </location>
</feature>
<evidence type="ECO:0000313" key="3">
    <source>
        <dbReference type="Proteomes" id="UP000317940"/>
    </source>
</evidence>
<dbReference type="InterPro" id="IPR006531">
    <property type="entry name" value="Gp5/Vgr_OB"/>
</dbReference>
<dbReference type="SUPFAM" id="SSF69279">
    <property type="entry name" value="Phage tail proteins"/>
    <property type="match status" value="1"/>
</dbReference>
<comment type="caution">
    <text evidence="2">The sequence shown here is derived from an EMBL/GenBank/DDBJ whole genome shotgun (WGS) entry which is preliminary data.</text>
</comment>